<dbReference type="InterPro" id="IPR023365">
    <property type="entry name" value="Sortase_dom-sf"/>
</dbReference>
<dbReference type="AlphaFoldDB" id="A0A0R1ZJI8"/>
<comment type="caution">
    <text evidence="3">The sequence shown here is derived from an EMBL/GenBank/DDBJ whole genome shotgun (WGS) entry which is preliminary data.</text>
</comment>
<name>A0A0R1ZJI8_9LACO</name>
<dbReference type="RefSeq" id="WP_054677898.1">
    <property type="nucleotide sequence ID" value="NZ_AYYO01000030.1"/>
</dbReference>
<organism evidence="3 4">
    <name type="scientific">Lacticaseibacillus sharpeae JCM 1186 = DSM 20505</name>
    <dbReference type="NCBI Taxonomy" id="1291052"/>
    <lineage>
        <taxon>Bacteria</taxon>
        <taxon>Bacillati</taxon>
        <taxon>Bacillota</taxon>
        <taxon>Bacilli</taxon>
        <taxon>Lactobacillales</taxon>
        <taxon>Lactobacillaceae</taxon>
        <taxon>Lacticaseibacillus</taxon>
    </lineage>
</organism>
<keyword evidence="1" id="KW-0378">Hydrolase</keyword>
<reference evidence="3 4" key="1">
    <citation type="journal article" date="2015" name="Genome Announc.">
        <title>Expanding the biotechnology potential of lactobacilli through comparative genomics of 213 strains and associated genera.</title>
        <authorList>
            <person name="Sun Z."/>
            <person name="Harris H.M."/>
            <person name="McCann A."/>
            <person name="Guo C."/>
            <person name="Argimon S."/>
            <person name="Zhang W."/>
            <person name="Yang X."/>
            <person name="Jeffery I.B."/>
            <person name="Cooney J.C."/>
            <person name="Kagawa T.F."/>
            <person name="Liu W."/>
            <person name="Song Y."/>
            <person name="Salvetti E."/>
            <person name="Wrobel A."/>
            <person name="Rasinkangas P."/>
            <person name="Parkhill J."/>
            <person name="Rea M.C."/>
            <person name="O'Sullivan O."/>
            <person name="Ritari J."/>
            <person name="Douillard F.P."/>
            <person name="Paul Ross R."/>
            <person name="Yang R."/>
            <person name="Briner A.E."/>
            <person name="Felis G.E."/>
            <person name="de Vos W.M."/>
            <person name="Barrangou R."/>
            <person name="Klaenhammer T.R."/>
            <person name="Caufield P.W."/>
            <person name="Cui Y."/>
            <person name="Zhang H."/>
            <person name="O'Toole P.W."/>
        </authorList>
    </citation>
    <scope>NUCLEOTIDE SEQUENCE [LARGE SCALE GENOMIC DNA]</scope>
    <source>
        <strain evidence="3 4">DSM 20505</strain>
    </source>
</reference>
<dbReference type="OrthoDB" id="3177627at2"/>
<dbReference type="STRING" id="1291052.FC18_GL001585"/>
<dbReference type="InterPro" id="IPR005754">
    <property type="entry name" value="Sortase"/>
</dbReference>
<dbReference type="SUPFAM" id="SSF63817">
    <property type="entry name" value="Sortase"/>
    <property type="match status" value="1"/>
</dbReference>
<feature type="signal peptide" evidence="2">
    <location>
        <begin position="1"/>
        <end position="30"/>
    </location>
</feature>
<dbReference type="Pfam" id="PF04203">
    <property type="entry name" value="Sortase"/>
    <property type="match status" value="1"/>
</dbReference>
<sequence>MKIKYRFAVALAVIAGFGGMFGMNSQTTQAATAKDVATVTAKKTTIYRTAGASKTKSTLKKGTRRNVSSMKTVRGVTWYHVGTSQWVKYSDVAVKTAKTISNGYVTFLGRTTKVSLGNTMVNTAPTGNTAQTWGGQATLSTRDHKSTHIIGHNTSNFGKITKLKVGSAITVKDASGHKKTYHVKSYKNVTDFGFVAGTRKYVYGTMVSANQGEQIVLQTCISRTVNRVVWAK</sequence>
<keyword evidence="4" id="KW-1185">Reference proteome</keyword>
<evidence type="ECO:0000256" key="2">
    <source>
        <dbReference type="SAM" id="SignalP"/>
    </source>
</evidence>
<dbReference type="Gene3D" id="2.40.260.10">
    <property type="entry name" value="Sortase"/>
    <property type="match status" value="1"/>
</dbReference>
<protein>
    <recommendedName>
        <fullName evidence="5">Sortase</fullName>
    </recommendedName>
</protein>
<dbReference type="Proteomes" id="UP000051679">
    <property type="component" value="Unassembled WGS sequence"/>
</dbReference>
<gene>
    <name evidence="3" type="ORF">FC18_GL001585</name>
</gene>
<dbReference type="EMBL" id="AYYO01000030">
    <property type="protein sequence ID" value="KRM55137.1"/>
    <property type="molecule type" value="Genomic_DNA"/>
</dbReference>
<proteinExistence type="predicted"/>
<evidence type="ECO:0000313" key="3">
    <source>
        <dbReference type="EMBL" id="KRM55137.1"/>
    </source>
</evidence>
<dbReference type="GO" id="GO:0016787">
    <property type="term" value="F:hydrolase activity"/>
    <property type="evidence" value="ECO:0007669"/>
    <property type="project" value="UniProtKB-KW"/>
</dbReference>
<dbReference type="PATRIC" id="fig|1291052.5.peg.1613"/>
<evidence type="ECO:0000313" key="4">
    <source>
        <dbReference type="Proteomes" id="UP000051679"/>
    </source>
</evidence>
<keyword evidence="2" id="KW-0732">Signal</keyword>
<evidence type="ECO:0008006" key="5">
    <source>
        <dbReference type="Google" id="ProtNLM"/>
    </source>
</evidence>
<evidence type="ECO:0000256" key="1">
    <source>
        <dbReference type="ARBA" id="ARBA00022801"/>
    </source>
</evidence>
<feature type="chain" id="PRO_5006414400" description="Sortase" evidence="2">
    <location>
        <begin position="31"/>
        <end position="232"/>
    </location>
</feature>
<accession>A0A0R1ZJI8</accession>